<dbReference type="RefSeq" id="WP_188695366.1">
    <property type="nucleotide sequence ID" value="NZ_BMIR01000014.1"/>
</dbReference>
<evidence type="ECO:0000313" key="1">
    <source>
        <dbReference type="EMBL" id="GGE47673.1"/>
    </source>
</evidence>
<protein>
    <submittedName>
        <fullName evidence="1">Uncharacterized protein</fullName>
    </submittedName>
</protein>
<dbReference type="InterPro" id="IPR036558">
    <property type="entry name" value="YqbG-like_sf"/>
</dbReference>
<keyword evidence="2" id="KW-1185">Reference proteome</keyword>
<reference evidence="1" key="2">
    <citation type="submission" date="2020-09" db="EMBL/GenBank/DDBJ databases">
        <authorList>
            <person name="Sun Q."/>
            <person name="Zhou Y."/>
        </authorList>
    </citation>
    <scope>NUCLEOTIDE SEQUENCE</scope>
    <source>
        <strain evidence="1">CGMCC 1.15371</strain>
    </source>
</reference>
<comment type="caution">
    <text evidence="1">The sequence shown here is derived from an EMBL/GenBank/DDBJ whole genome shotgun (WGS) entry which is preliminary data.</text>
</comment>
<dbReference type="EMBL" id="BMIR01000014">
    <property type="protein sequence ID" value="GGE47673.1"/>
    <property type="molecule type" value="Genomic_DNA"/>
</dbReference>
<proteinExistence type="predicted"/>
<evidence type="ECO:0000313" key="2">
    <source>
        <dbReference type="Proteomes" id="UP000628775"/>
    </source>
</evidence>
<name>A0A8J2YKA0_9BACL</name>
<accession>A0A8J2YKA0</accession>
<dbReference type="Proteomes" id="UP000628775">
    <property type="component" value="Unassembled WGS sequence"/>
</dbReference>
<reference evidence="1" key="1">
    <citation type="journal article" date="2014" name="Int. J. Syst. Evol. Microbiol.">
        <title>Complete genome sequence of Corynebacterium casei LMG S-19264T (=DSM 44701T), isolated from a smear-ripened cheese.</title>
        <authorList>
            <consortium name="US DOE Joint Genome Institute (JGI-PGF)"/>
            <person name="Walter F."/>
            <person name="Albersmeier A."/>
            <person name="Kalinowski J."/>
            <person name="Ruckert C."/>
        </authorList>
    </citation>
    <scope>NUCLEOTIDE SEQUENCE</scope>
    <source>
        <strain evidence="1">CGMCC 1.15371</strain>
    </source>
</reference>
<dbReference type="AlphaFoldDB" id="A0A8J2YKA0"/>
<gene>
    <name evidence="1" type="ORF">GCM10011391_28060</name>
</gene>
<organism evidence="1 2">
    <name type="scientific">Pullulanibacillus camelliae</name>
    <dbReference type="NCBI Taxonomy" id="1707096"/>
    <lineage>
        <taxon>Bacteria</taxon>
        <taxon>Bacillati</taxon>
        <taxon>Bacillota</taxon>
        <taxon>Bacilli</taxon>
        <taxon>Bacillales</taxon>
        <taxon>Sporolactobacillaceae</taxon>
        <taxon>Pullulanibacillus</taxon>
    </lineage>
</organism>
<dbReference type="Gene3D" id="1.10.3230.10">
    <property type="entry name" value="YqbG-like"/>
    <property type="match status" value="1"/>
</dbReference>
<sequence length="133" mass="15046">MGYITPEYYKTEYMGEDAGSQIEKYIERASDIIDQVTNYILQGMEFDRFAEFIQTQVKKACASQVEFYVINDGDSGLNAGEDYSNFRIGSFDYSKGGASKNKQADRVSPAVWTYLEPTGLLYRGIGVVQDAYY</sequence>